<protein>
    <recommendedName>
        <fullName evidence="1">DhaL domain-containing protein</fullName>
    </recommendedName>
</protein>
<dbReference type="InterPro" id="IPR019986">
    <property type="entry name" value="YloV-like"/>
</dbReference>
<dbReference type="InterPro" id="IPR004007">
    <property type="entry name" value="DhaL_dom"/>
</dbReference>
<keyword evidence="3" id="KW-1185">Reference proteome</keyword>
<dbReference type="Proteomes" id="UP000266506">
    <property type="component" value="Unassembled WGS sequence"/>
</dbReference>
<dbReference type="SMART" id="SM01121">
    <property type="entry name" value="Dak1_2"/>
    <property type="match status" value="1"/>
</dbReference>
<dbReference type="SMART" id="SM01120">
    <property type="entry name" value="Dak2"/>
    <property type="match status" value="1"/>
</dbReference>
<name>A0A397S0Z2_9MOLU</name>
<dbReference type="SUPFAM" id="SSF101473">
    <property type="entry name" value="DhaL-like"/>
    <property type="match status" value="1"/>
</dbReference>
<dbReference type="InterPro" id="IPR050270">
    <property type="entry name" value="DegV_domain_contain"/>
</dbReference>
<dbReference type="GO" id="GO:0004371">
    <property type="term" value="F:glycerone kinase activity"/>
    <property type="evidence" value="ECO:0007669"/>
    <property type="project" value="InterPro"/>
</dbReference>
<sequence length="546" mass="60584">MSVMNLDGIMFRNMCKGGLDAILAVEKKVNSLNVFPVPDGDTGTNMKLTLEHGVNDSYDTKSIGEFSLKLARGMLLGARGNSGVILSQLFKGLSRHLKNFETISAIDYKDALILGYETAYQAVIHPTEGTILTVARLGIENIKDKITNSTSFEELFALYIASMKDILKETPEMLPVLKEAGVIDSGGAGLIAIYEGMEAIILGKEVPHILSVDDKKKEEEILFNEDSVLEYGYCTEFILQLQNSKCDIKNFNLDLFIKFLEAHGDSIVALKDESIVKVHVHTMAPGDILNEAQKYGEFITFKMENMSIQHNEVIKEKKEKLPHKHIAYIAVAQGEGFKNLYKDYGCDIILDGGKTFNTSAEEFLNAMDMIDADEIIILPNNKNVHLAAEQARNIKDKDHIHVLHTNSLVEGYFAFSMMDTVEEDIDVHQQIENMISGIESVHSFGVTMAVKDSSYNGISIARGDYISVLDGDIVYTSKDKKEAVTLGLRKISDIDEKEIIILFKGKNLLEEEKDGIIEALEEEYPNATVGEIDGDQDTYGVLIGIS</sequence>
<proteinExistence type="predicted"/>
<dbReference type="AlphaFoldDB" id="A0A397S0Z2"/>
<dbReference type="EMBL" id="QXEV01000001">
    <property type="protein sequence ID" value="RIA78446.1"/>
    <property type="molecule type" value="Genomic_DNA"/>
</dbReference>
<dbReference type="PANTHER" id="PTHR33434">
    <property type="entry name" value="DEGV DOMAIN-CONTAINING PROTEIN DR_1986-RELATED"/>
    <property type="match status" value="1"/>
</dbReference>
<feature type="domain" description="DhaL" evidence="1">
    <location>
        <begin position="9"/>
        <end position="199"/>
    </location>
</feature>
<dbReference type="Gene3D" id="1.25.40.340">
    <property type="match status" value="1"/>
</dbReference>
<comment type="caution">
    <text evidence="2">The sequence shown here is derived from an EMBL/GenBank/DDBJ whole genome shotgun (WGS) entry which is preliminary data.</text>
</comment>
<dbReference type="RefSeq" id="WP_162849605.1">
    <property type="nucleotide sequence ID" value="NZ_QXEV01000001.1"/>
</dbReference>
<dbReference type="InParanoid" id="A0A397S0Z2"/>
<dbReference type="InterPro" id="IPR036117">
    <property type="entry name" value="DhaL_dom_sf"/>
</dbReference>
<dbReference type="Pfam" id="PF13684">
    <property type="entry name" value="FakA-like_C"/>
    <property type="match status" value="1"/>
</dbReference>
<dbReference type="Pfam" id="PF21645">
    <property type="entry name" value="FakA-like_M"/>
    <property type="match status" value="1"/>
</dbReference>
<dbReference type="PANTHER" id="PTHR33434:SF4">
    <property type="entry name" value="PHOSPHATASE PROTEIN"/>
    <property type="match status" value="1"/>
</dbReference>
<dbReference type="InterPro" id="IPR048394">
    <property type="entry name" value="FakA-like_M"/>
</dbReference>
<organism evidence="2 3">
    <name type="scientific">Anaeroplasma bactoclasticum</name>
    <dbReference type="NCBI Taxonomy" id="2088"/>
    <lineage>
        <taxon>Bacteria</taxon>
        <taxon>Bacillati</taxon>
        <taxon>Mycoplasmatota</taxon>
        <taxon>Mollicutes</taxon>
        <taxon>Anaeroplasmatales</taxon>
        <taxon>Anaeroplasmataceae</taxon>
        <taxon>Anaeroplasma</taxon>
    </lineage>
</organism>
<evidence type="ECO:0000313" key="3">
    <source>
        <dbReference type="Proteomes" id="UP000266506"/>
    </source>
</evidence>
<dbReference type="Pfam" id="PF02734">
    <property type="entry name" value="Dak2"/>
    <property type="match status" value="1"/>
</dbReference>
<accession>A0A397S0Z2</accession>
<reference evidence="2 3" key="1">
    <citation type="submission" date="2018-08" db="EMBL/GenBank/DDBJ databases">
        <title>Genomic Encyclopedia of Archaeal and Bacterial Type Strains, Phase II (KMG-II): from individual species to whole genera.</title>
        <authorList>
            <person name="Goeker M."/>
        </authorList>
    </citation>
    <scope>NUCLEOTIDE SEQUENCE [LARGE SCALE GENOMIC DNA]</scope>
    <source>
        <strain evidence="2 3">ATCC 27112</strain>
    </source>
</reference>
<evidence type="ECO:0000313" key="2">
    <source>
        <dbReference type="EMBL" id="RIA78446.1"/>
    </source>
</evidence>
<dbReference type="PROSITE" id="PS51480">
    <property type="entry name" value="DHAL"/>
    <property type="match status" value="1"/>
</dbReference>
<gene>
    <name evidence="2" type="ORF">EI71_00006</name>
</gene>
<dbReference type="NCBIfam" id="TIGR03599">
    <property type="entry name" value="YloV"/>
    <property type="match status" value="1"/>
</dbReference>
<dbReference type="InterPro" id="IPR033470">
    <property type="entry name" value="FakA-like_C"/>
</dbReference>
<dbReference type="GO" id="GO:0006071">
    <property type="term" value="P:glycerol metabolic process"/>
    <property type="evidence" value="ECO:0007669"/>
    <property type="project" value="InterPro"/>
</dbReference>
<evidence type="ECO:0000259" key="1">
    <source>
        <dbReference type="PROSITE" id="PS51480"/>
    </source>
</evidence>